<keyword evidence="11 12" id="KW-0472">Membrane</keyword>
<evidence type="ECO:0000256" key="9">
    <source>
        <dbReference type="ARBA" id="ARBA00022989"/>
    </source>
</evidence>
<evidence type="ECO:0000256" key="11">
    <source>
        <dbReference type="ARBA" id="ARBA00023136"/>
    </source>
</evidence>
<keyword evidence="7 14" id="KW-0418">Kinase</keyword>
<organism evidence="14 15">
    <name type="scientific">Lederbergia citrea</name>
    <dbReference type="NCBI Taxonomy" id="2833581"/>
    <lineage>
        <taxon>Bacteria</taxon>
        <taxon>Bacillati</taxon>
        <taxon>Bacillota</taxon>
        <taxon>Bacilli</taxon>
        <taxon>Bacillales</taxon>
        <taxon>Bacillaceae</taxon>
        <taxon>Lederbergia</taxon>
    </lineage>
</organism>
<dbReference type="EMBL" id="JAGYPN010000004">
    <property type="protein sequence ID" value="MBS4224614.1"/>
    <property type="molecule type" value="Genomic_DNA"/>
</dbReference>
<keyword evidence="8" id="KW-0067">ATP-binding</keyword>
<keyword evidence="2" id="KW-1003">Cell membrane</keyword>
<comment type="caution">
    <text evidence="14">The sequence shown here is derived from an EMBL/GenBank/DDBJ whole genome shotgun (WGS) entry which is preliminary data.</text>
</comment>
<keyword evidence="15" id="KW-1185">Reference proteome</keyword>
<keyword evidence="6" id="KW-0547">Nucleotide-binding</keyword>
<dbReference type="SMART" id="SM00304">
    <property type="entry name" value="HAMP"/>
    <property type="match status" value="1"/>
</dbReference>
<evidence type="ECO:0000256" key="3">
    <source>
        <dbReference type="ARBA" id="ARBA00022553"/>
    </source>
</evidence>
<dbReference type="GO" id="GO:0000155">
    <property type="term" value="F:phosphorelay sensor kinase activity"/>
    <property type="evidence" value="ECO:0007669"/>
    <property type="project" value="InterPro"/>
</dbReference>
<feature type="transmembrane region" description="Helical" evidence="12">
    <location>
        <begin position="295"/>
        <end position="314"/>
    </location>
</feature>
<evidence type="ECO:0000256" key="10">
    <source>
        <dbReference type="ARBA" id="ARBA00023012"/>
    </source>
</evidence>
<dbReference type="CDD" id="cd06225">
    <property type="entry name" value="HAMP"/>
    <property type="match status" value="1"/>
</dbReference>
<keyword evidence="4" id="KW-0808">Transferase</keyword>
<dbReference type="SUPFAM" id="SSF55874">
    <property type="entry name" value="ATPase domain of HSP90 chaperone/DNA topoisomerase II/histidine kinase"/>
    <property type="match status" value="1"/>
</dbReference>
<dbReference type="Gene3D" id="6.10.340.10">
    <property type="match status" value="1"/>
</dbReference>
<keyword evidence="3" id="KW-0597">Phosphoprotein</keyword>
<dbReference type="GO" id="GO:0005524">
    <property type="term" value="F:ATP binding"/>
    <property type="evidence" value="ECO:0007669"/>
    <property type="project" value="UniProtKB-KW"/>
</dbReference>
<evidence type="ECO:0000256" key="6">
    <source>
        <dbReference type="ARBA" id="ARBA00022741"/>
    </source>
</evidence>
<dbReference type="InterPro" id="IPR036890">
    <property type="entry name" value="HATPase_C_sf"/>
</dbReference>
<dbReference type="PANTHER" id="PTHR34220:SF11">
    <property type="entry name" value="SENSOR PROTEIN KINASE HPTS"/>
    <property type="match status" value="1"/>
</dbReference>
<dbReference type="InterPro" id="IPR050640">
    <property type="entry name" value="Bact_2-comp_sensor_kinase"/>
</dbReference>
<dbReference type="InterPro" id="IPR003660">
    <property type="entry name" value="HAMP_dom"/>
</dbReference>
<keyword evidence="5 12" id="KW-0812">Transmembrane</keyword>
<gene>
    <name evidence="14" type="ORF">KHA91_18035</name>
</gene>
<comment type="subcellular location">
    <subcellularLocation>
        <location evidence="1">Cell membrane</location>
        <topology evidence="1">Multi-pass membrane protein</topology>
    </subcellularLocation>
</comment>
<dbReference type="Proteomes" id="UP000676456">
    <property type="component" value="Unassembled WGS sequence"/>
</dbReference>
<dbReference type="Pfam" id="PF02518">
    <property type="entry name" value="HATPase_c"/>
    <property type="match status" value="1"/>
</dbReference>
<evidence type="ECO:0000256" key="12">
    <source>
        <dbReference type="SAM" id="Phobius"/>
    </source>
</evidence>
<evidence type="ECO:0000313" key="14">
    <source>
        <dbReference type="EMBL" id="MBS4224614.1"/>
    </source>
</evidence>
<dbReference type="RefSeq" id="WP_213099664.1">
    <property type="nucleotide sequence ID" value="NZ_JAGYPH010000004.1"/>
</dbReference>
<feature type="domain" description="HAMP" evidence="13">
    <location>
        <begin position="316"/>
        <end position="368"/>
    </location>
</feature>
<dbReference type="GO" id="GO:0005886">
    <property type="term" value="C:plasma membrane"/>
    <property type="evidence" value="ECO:0007669"/>
    <property type="project" value="UniProtKB-SubCell"/>
</dbReference>
<dbReference type="Pfam" id="PF00672">
    <property type="entry name" value="HAMP"/>
    <property type="match status" value="1"/>
</dbReference>
<evidence type="ECO:0000256" key="4">
    <source>
        <dbReference type="ARBA" id="ARBA00022679"/>
    </source>
</evidence>
<feature type="transmembrane region" description="Helical" evidence="12">
    <location>
        <begin position="12"/>
        <end position="34"/>
    </location>
</feature>
<dbReference type="Gene3D" id="3.30.565.10">
    <property type="entry name" value="Histidine kinase-like ATPase, C-terminal domain"/>
    <property type="match status" value="1"/>
</dbReference>
<evidence type="ECO:0000313" key="15">
    <source>
        <dbReference type="Proteomes" id="UP000676456"/>
    </source>
</evidence>
<protein>
    <submittedName>
        <fullName evidence="14">Sensor histidine kinase</fullName>
    </submittedName>
</protein>
<dbReference type="SUPFAM" id="SSF158472">
    <property type="entry name" value="HAMP domain-like"/>
    <property type="match status" value="1"/>
</dbReference>
<evidence type="ECO:0000256" key="5">
    <source>
        <dbReference type="ARBA" id="ARBA00022692"/>
    </source>
</evidence>
<dbReference type="InterPro" id="IPR003594">
    <property type="entry name" value="HATPase_dom"/>
</dbReference>
<evidence type="ECO:0000259" key="13">
    <source>
        <dbReference type="PROSITE" id="PS50885"/>
    </source>
</evidence>
<evidence type="ECO:0000256" key="2">
    <source>
        <dbReference type="ARBA" id="ARBA00022475"/>
    </source>
</evidence>
<dbReference type="PANTHER" id="PTHR34220">
    <property type="entry name" value="SENSOR HISTIDINE KINASE YPDA"/>
    <property type="match status" value="1"/>
</dbReference>
<dbReference type="PROSITE" id="PS50885">
    <property type="entry name" value="HAMP"/>
    <property type="match status" value="1"/>
</dbReference>
<dbReference type="AlphaFoldDB" id="A0A942UVE2"/>
<proteinExistence type="predicted"/>
<dbReference type="InterPro" id="IPR010559">
    <property type="entry name" value="Sig_transdc_His_kin_internal"/>
</dbReference>
<dbReference type="Pfam" id="PF06580">
    <property type="entry name" value="His_kinase"/>
    <property type="match status" value="1"/>
</dbReference>
<reference evidence="14 15" key="1">
    <citation type="submission" date="2021-05" db="EMBL/GenBank/DDBJ databases">
        <title>Novel Bacillus species.</title>
        <authorList>
            <person name="Liu G."/>
        </authorList>
    </citation>
    <scope>NUCLEOTIDE SEQUENCE [LARGE SCALE GENOMIC DNA]</scope>
    <source>
        <strain evidence="14 15">FJAT-49682</strain>
    </source>
</reference>
<keyword evidence="9 12" id="KW-1133">Transmembrane helix</keyword>
<name>A0A942UVE2_9BACI</name>
<evidence type="ECO:0000256" key="7">
    <source>
        <dbReference type="ARBA" id="ARBA00022777"/>
    </source>
</evidence>
<keyword evidence="10" id="KW-0902">Two-component regulatory system</keyword>
<accession>A0A942UVE2</accession>
<sequence length="587" mass="67078">MKRLLERFNQHGLFIKMFLVMVISIVTVSVIITFSTIRMSERLFMETFSITNSKVINHIKTSFESFSYSIVKASNNIQQSGKIKSFLTDKDTNSMSMMKAYYSMDQQMSYIHSNVDAYELNIVVAGINGRMYSSNYAYWPVSAVDLRKYPITDQKKLTYHYLGSSENNQAPMIVASKALVERSTGNIYGSFYIGIREKDFKQFYSNYTSYGNDVVVLDRSGVVVSSNKQDLLGQEAIELLHYAKEIEESDMAYIDADVMGKNHIVLAEYLPSLDMYLVNLINKEIVMHQLINKKAIVLISTVIVVAALLIVFLISRRLTRSLRKLVNQISNMAKYDFDKYVSVNGSYETRQLAQAFNFMLDELHNYVDELIQTQKKQRNAELEALQQQINPHFLYNTLTSVKIMVKQGNQEKAAETINALISLLQNAIGNISETITVEQELSNLKNYVFINHVRYGERIKVNYFISPDCLSYQLPKLIIQPFIENAFFHAFNHKAGGYIHILVAIEGDRLICEVVDNGDGMEMKANKLPNFKNKRKLFSGIGVRNVHERIKLLYGEQYGVKISSEIGVGTKVKIQLPLLKEENITSI</sequence>
<evidence type="ECO:0000256" key="1">
    <source>
        <dbReference type="ARBA" id="ARBA00004651"/>
    </source>
</evidence>
<evidence type="ECO:0000256" key="8">
    <source>
        <dbReference type="ARBA" id="ARBA00022840"/>
    </source>
</evidence>